<feature type="transmembrane region" description="Helical" evidence="6">
    <location>
        <begin position="440"/>
        <end position="459"/>
    </location>
</feature>
<keyword evidence="4 6" id="KW-1133">Transmembrane helix</keyword>
<dbReference type="EMBL" id="CP002343">
    <property type="protein sequence ID" value="ADU47942.1"/>
    <property type="molecule type" value="Genomic_DNA"/>
</dbReference>
<dbReference type="eggNOG" id="COG2333">
    <property type="taxonomic scope" value="Bacteria"/>
</dbReference>
<evidence type="ECO:0000313" key="9">
    <source>
        <dbReference type="Proteomes" id="UP000008914"/>
    </source>
</evidence>
<feature type="transmembrane region" description="Helical" evidence="6">
    <location>
        <begin position="24"/>
        <end position="49"/>
    </location>
</feature>
<dbReference type="PANTHER" id="PTHR30619">
    <property type="entry name" value="DNA INTERNALIZATION/COMPETENCE PROTEIN COMEC/REC2"/>
    <property type="match status" value="1"/>
</dbReference>
<dbReference type="HOGENOM" id="CLU_010363_4_0_11"/>
<dbReference type="InterPro" id="IPR001279">
    <property type="entry name" value="Metallo-B-lactamas"/>
</dbReference>
<sequence>MARPHRRTRADEVVRVPRRLDARLLVPVLISWPVVAFVALLVPTAWVWSAALLAGIGSAGVVRTRPPSSAVRLTALTFAVLALLLLATAGHRTVRDVGPLEHLAGAQAVVTVRGSVAAEPRVVGGVLADGDFAVTGGAEEAGREPMVLVRVDVREVEGRGRATAVSAPILVMGDESWAGVRWHEDVQAVVRLAPAEAGDAVVALARPKSPPTLAGHPGAVFRAADSVRSDFRAATAGLSNDARGLVPALVIGDTSRTPEDLTAAMLDTGMSHLSAVSGSNVTLVLAVGLGLCRLVGVPRRGRPWVALGVLAAFVVLARPEPSVIRAAVMGAVGLLALSTSRRQAGVPALSGAVAVLLVWDPWLARSYGFALSSMATLGLLLFAQPWGKAIARALPTRLGWFGPVLAVPLAAQAVCGPIVVPLQGTVSLVAVPANLLAAPLVGPTTILGVAVAVLSVIWVEGASWVAWLAGAPAQGIAWVARSCAEMPLGNLEWGDSAAAALGLAGVTVAVVVLTPWAWRRARLRPLLGLAAVLVAVAAAAPTNIVTWPPPGWVFVACDVGQGDGLVINSDSTEGTGHAVVVDAGEDPDLIDGCLDRLGVDVVDLVVLSHFHADHVAGLAGVVAGRNVAEIRVSPVAEPGTMARGVRELAATEGIPVGELRAGDTVRVGPVTAEVWWPAHLISDGSVPNNGSVVMTVRVRGVDLLLSGDMEREAAAQVLRAARRDPQRWGEVDVLKVAHHGSSNRDDQLLEMVEGRLAVISVGEDNDYGHPAPALLSALASRGFAVYRTDLSGDVAVTVDADGEIAVRTRE</sequence>
<keyword evidence="2" id="KW-1003">Cell membrane</keyword>
<evidence type="ECO:0000259" key="7">
    <source>
        <dbReference type="SMART" id="SM00849"/>
    </source>
</evidence>
<dbReference type="KEGG" id="ica:Intca_1426"/>
<evidence type="ECO:0000256" key="5">
    <source>
        <dbReference type="ARBA" id="ARBA00023136"/>
    </source>
</evidence>
<dbReference type="SMART" id="SM00849">
    <property type="entry name" value="Lactamase_B"/>
    <property type="match status" value="1"/>
</dbReference>
<dbReference type="CDD" id="cd07731">
    <property type="entry name" value="ComA-like_MBL-fold"/>
    <property type="match status" value="1"/>
</dbReference>
<feature type="transmembrane region" description="Helical" evidence="6">
    <location>
        <begin position="493"/>
        <end position="514"/>
    </location>
</feature>
<gene>
    <name evidence="8" type="ordered locus">Intca_1426</name>
</gene>
<dbReference type="STRING" id="710696.Intca_1426"/>
<dbReference type="InterPro" id="IPR035681">
    <property type="entry name" value="ComA-like_MBL"/>
</dbReference>
<evidence type="ECO:0000256" key="6">
    <source>
        <dbReference type="SAM" id="Phobius"/>
    </source>
</evidence>
<dbReference type="Pfam" id="PF03772">
    <property type="entry name" value="Competence"/>
    <property type="match status" value="1"/>
</dbReference>
<comment type="subcellular location">
    <subcellularLocation>
        <location evidence="1">Cell membrane</location>
        <topology evidence="1">Multi-pass membrane protein</topology>
    </subcellularLocation>
</comment>
<dbReference type="InterPro" id="IPR052159">
    <property type="entry name" value="Competence_DNA_uptake"/>
</dbReference>
<evidence type="ECO:0000256" key="1">
    <source>
        <dbReference type="ARBA" id="ARBA00004651"/>
    </source>
</evidence>
<dbReference type="Pfam" id="PF00753">
    <property type="entry name" value="Lactamase_B"/>
    <property type="match status" value="1"/>
</dbReference>
<keyword evidence="5 6" id="KW-0472">Membrane</keyword>
<dbReference type="eggNOG" id="COG0658">
    <property type="taxonomic scope" value="Bacteria"/>
</dbReference>
<evidence type="ECO:0000256" key="3">
    <source>
        <dbReference type="ARBA" id="ARBA00022692"/>
    </source>
</evidence>
<reference evidence="8 9" key="1">
    <citation type="journal article" date="2010" name="Stand. Genomic Sci.">
        <title>Complete genome sequence of Intrasporangium calvum type strain (7 KIP).</title>
        <authorList>
            <person name="Del Rio T.G."/>
            <person name="Chertkov O."/>
            <person name="Yasawong M."/>
            <person name="Lucas S."/>
            <person name="Deshpande S."/>
            <person name="Cheng J.F."/>
            <person name="Detter C."/>
            <person name="Tapia R."/>
            <person name="Han C."/>
            <person name="Goodwin L."/>
            <person name="Pitluck S."/>
            <person name="Liolios K."/>
            <person name="Ivanova N."/>
            <person name="Mavromatis K."/>
            <person name="Pati A."/>
            <person name="Chen A."/>
            <person name="Palaniappan K."/>
            <person name="Land M."/>
            <person name="Hauser L."/>
            <person name="Chang Y.J."/>
            <person name="Jeffries C.D."/>
            <person name="Rohde M."/>
            <person name="Pukall R."/>
            <person name="Sikorski J."/>
            <person name="Goker M."/>
            <person name="Woyke T."/>
            <person name="Bristow J."/>
            <person name="Eisen J.A."/>
            <person name="Markowitz V."/>
            <person name="Hugenholtz P."/>
            <person name="Kyrpides N.C."/>
            <person name="Klenk H.P."/>
            <person name="Lapidus A."/>
        </authorList>
    </citation>
    <scope>NUCLEOTIDE SEQUENCE [LARGE SCALE GENOMIC DNA]</scope>
    <source>
        <strain evidence="9">ATCC 23552 / DSM 43043 / JCM 3097 / NBRC 12989 / 7 KIP</strain>
    </source>
</reference>
<dbReference type="SUPFAM" id="SSF56281">
    <property type="entry name" value="Metallo-hydrolase/oxidoreductase"/>
    <property type="match status" value="1"/>
</dbReference>
<evidence type="ECO:0000313" key="8">
    <source>
        <dbReference type="EMBL" id="ADU47942.1"/>
    </source>
</evidence>
<evidence type="ECO:0000256" key="4">
    <source>
        <dbReference type="ARBA" id="ARBA00022989"/>
    </source>
</evidence>
<proteinExistence type="predicted"/>
<dbReference type="InterPro" id="IPR004477">
    <property type="entry name" value="ComEC_N"/>
</dbReference>
<feature type="transmembrane region" description="Helical" evidence="6">
    <location>
        <begin position="526"/>
        <end position="547"/>
    </location>
</feature>
<feature type="transmembrane region" description="Helical" evidence="6">
    <location>
        <begin position="464"/>
        <end position="481"/>
    </location>
</feature>
<organism evidence="8 9">
    <name type="scientific">Intrasporangium calvum (strain ATCC 23552 / DSM 43043 / JCM 3097 / NBRC 12989 / NCIMB 10167 / NRRL B-3866 / 7 KIP)</name>
    <dbReference type="NCBI Taxonomy" id="710696"/>
    <lineage>
        <taxon>Bacteria</taxon>
        <taxon>Bacillati</taxon>
        <taxon>Actinomycetota</taxon>
        <taxon>Actinomycetes</taxon>
        <taxon>Micrococcales</taxon>
        <taxon>Intrasporangiaceae</taxon>
        <taxon>Intrasporangium</taxon>
    </lineage>
</organism>
<feature type="transmembrane region" description="Helical" evidence="6">
    <location>
        <begin position="398"/>
        <end position="420"/>
    </location>
</feature>
<dbReference type="AlphaFoldDB" id="E6S7N5"/>
<keyword evidence="3 6" id="KW-0812">Transmembrane</keyword>
<dbReference type="NCBIfam" id="TIGR00360">
    <property type="entry name" value="ComEC_N-term"/>
    <property type="match status" value="1"/>
</dbReference>
<dbReference type="GO" id="GO:0005886">
    <property type="term" value="C:plasma membrane"/>
    <property type="evidence" value="ECO:0007669"/>
    <property type="project" value="UniProtKB-SubCell"/>
</dbReference>
<feature type="transmembrane region" description="Helical" evidence="6">
    <location>
        <begin position="369"/>
        <end position="386"/>
    </location>
</feature>
<evidence type="ECO:0000256" key="2">
    <source>
        <dbReference type="ARBA" id="ARBA00022475"/>
    </source>
</evidence>
<dbReference type="PANTHER" id="PTHR30619:SF1">
    <property type="entry name" value="RECOMBINATION PROTEIN 2"/>
    <property type="match status" value="1"/>
</dbReference>
<keyword evidence="9" id="KW-1185">Reference proteome</keyword>
<accession>E6S7N5</accession>
<protein>
    <submittedName>
        <fullName evidence="8">ComEC/Rec2-related protein</fullName>
    </submittedName>
</protein>
<feature type="transmembrane region" description="Helical" evidence="6">
    <location>
        <begin position="69"/>
        <end position="87"/>
    </location>
</feature>
<dbReference type="InterPro" id="IPR036866">
    <property type="entry name" value="RibonucZ/Hydroxyglut_hydro"/>
</dbReference>
<name>E6S7N5_INTC7</name>
<dbReference type="Gene3D" id="3.60.15.10">
    <property type="entry name" value="Ribonuclease Z/Hydroxyacylglutathione hydrolase-like"/>
    <property type="match status" value="1"/>
</dbReference>
<dbReference type="Proteomes" id="UP000008914">
    <property type="component" value="Chromosome"/>
</dbReference>
<feature type="domain" description="Metallo-beta-lactamase" evidence="7">
    <location>
        <begin position="575"/>
        <end position="738"/>
    </location>
</feature>